<evidence type="ECO:0000313" key="5">
    <source>
        <dbReference type="EMBL" id="MCP1110384.1"/>
    </source>
</evidence>
<evidence type="ECO:0000256" key="3">
    <source>
        <dbReference type="ARBA" id="ARBA00023163"/>
    </source>
</evidence>
<dbReference type="InterPro" id="IPR028978">
    <property type="entry name" value="Chorismate_lyase_/UTRA_dom_sf"/>
</dbReference>
<dbReference type="Proteomes" id="UP001523565">
    <property type="component" value="Unassembled WGS sequence"/>
</dbReference>
<dbReference type="CDD" id="cd07377">
    <property type="entry name" value="WHTH_GntR"/>
    <property type="match status" value="1"/>
</dbReference>
<feature type="domain" description="HTH gntR-type" evidence="4">
    <location>
        <begin position="10"/>
        <end position="78"/>
    </location>
</feature>
<dbReference type="InterPro" id="IPR000524">
    <property type="entry name" value="Tscrpt_reg_HTH_GntR"/>
</dbReference>
<evidence type="ECO:0000256" key="2">
    <source>
        <dbReference type="ARBA" id="ARBA00023125"/>
    </source>
</evidence>
<reference evidence="5 6" key="1">
    <citation type="journal article" date="2022" name="Genome Biol. Evol.">
        <title>Host diet, physiology and behaviors set the stage for Lachnospiraceae cladogenesis.</title>
        <authorList>
            <person name="Vera-Ponce De Leon A."/>
            <person name="Schneider M."/>
            <person name="Jahnes B.C."/>
            <person name="Sadowski V."/>
            <person name="Camuy-Velez L.A."/>
            <person name="Duan J."/>
            <person name="Sabree Z.L."/>
        </authorList>
    </citation>
    <scope>NUCLEOTIDE SEQUENCE [LARGE SCALE GENOMIC DNA]</scope>
    <source>
        <strain evidence="5 6">PAL227</strain>
    </source>
</reference>
<gene>
    <name evidence="5" type="ORF">NK118_08980</name>
</gene>
<accession>A0ABT1EI55</accession>
<evidence type="ECO:0000256" key="1">
    <source>
        <dbReference type="ARBA" id="ARBA00023015"/>
    </source>
</evidence>
<dbReference type="SMART" id="SM00345">
    <property type="entry name" value="HTH_GNTR"/>
    <property type="match status" value="1"/>
</dbReference>
<dbReference type="SUPFAM" id="SSF64288">
    <property type="entry name" value="Chorismate lyase-like"/>
    <property type="match status" value="1"/>
</dbReference>
<evidence type="ECO:0000259" key="4">
    <source>
        <dbReference type="PROSITE" id="PS50949"/>
    </source>
</evidence>
<dbReference type="InterPro" id="IPR011663">
    <property type="entry name" value="UTRA"/>
</dbReference>
<dbReference type="PANTHER" id="PTHR44846">
    <property type="entry name" value="MANNOSYL-D-GLYCERATE TRANSPORT/METABOLISM SYSTEM REPRESSOR MNGR-RELATED"/>
    <property type="match status" value="1"/>
</dbReference>
<dbReference type="RefSeq" id="WP_262069265.1">
    <property type="nucleotide sequence ID" value="NZ_JAMXOC010000012.1"/>
</dbReference>
<dbReference type="InterPro" id="IPR036388">
    <property type="entry name" value="WH-like_DNA-bd_sf"/>
</dbReference>
<protein>
    <submittedName>
        <fullName evidence="5">GntR family transcriptional regulator</fullName>
    </submittedName>
</protein>
<organism evidence="5 6">
    <name type="scientific">Ohessyouella blattaphilus</name>
    <dbReference type="NCBI Taxonomy" id="2949333"/>
    <lineage>
        <taxon>Bacteria</taxon>
        <taxon>Bacillati</taxon>
        <taxon>Bacillota</taxon>
        <taxon>Clostridia</taxon>
        <taxon>Lachnospirales</taxon>
        <taxon>Lachnospiraceae</taxon>
        <taxon>Ohessyouella</taxon>
    </lineage>
</organism>
<dbReference type="InterPro" id="IPR050679">
    <property type="entry name" value="Bact_HTH_transcr_reg"/>
</dbReference>
<dbReference type="SUPFAM" id="SSF46785">
    <property type="entry name" value="Winged helix' DNA-binding domain"/>
    <property type="match status" value="1"/>
</dbReference>
<comment type="caution">
    <text evidence="5">The sequence shown here is derived from an EMBL/GenBank/DDBJ whole genome shotgun (WGS) entry which is preliminary data.</text>
</comment>
<dbReference type="PANTHER" id="PTHR44846:SF1">
    <property type="entry name" value="MANNOSYL-D-GLYCERATE TRANSPORT_METABOLISM SYSTEM REPRESSOR MNGR-RELATED"/>
    <property type="match status" value="1"/>
</dbReference>
<keyword evidence="2" id="KW-0238">DNA-binding</keyword>
<keyword evidence="3" id="KW-0804">Transcription</keyword>
<dbReference type="PRINTS" id="PR00035">
    <property type="entry name" value="HTHGNTR"/>
</dbReference>
<keyword evidence="6" id="KW-1185">Reference proteome</keyword>
<dbReference type="Pfam" id="PF00392">
    <property type="entry name" value="GntR"/>
    <property type="match status" value="1"/>
</dbReference>
<dbReference type="EMBL" id="JAMZFV010000012">
    <property type="protein sequence ID" value="MCP1110384.1"/>
    <property type="molecule type" value="Genomic_DNA"/>
</dbReference>
<dbReference type="InterPro" id="IPR036390">
    <property type="entry name" value="WH_DNA-bd_sf"/>
</dbReference>
<proteinExistence type="predicted"/>
<dbReference type="Pfam" id="PF07702">
    <property type="entry name" value="UTRA"/>
    <property type="match status" value="1"/>
</dbReference>
<dbReference type="Gene3D" id="1.10.10.10">
    <property type="entry name" value="Winged helix-like DNA-binding domain superfamily/Winged helix DNA-binding domain"/>
    <property type="match status" value="1"/>
</dbReference>
<name>A0ABT1EI55_9FIRM</name>
<dbReference type="PROSITE" id="PS50949">
    <property type="entry name" value="HTH_GNTR"/>
    <property type="match status" value="1"/>
</dbReference>
<sequence length="244" mass="28047">MSENMTDTYLRPREEAMENIENYIIEHGLMPGERIPAERVLCDLWNYNRTTLRGAIKQLTEEGILYSKTGSGTYIAQKKLVRNLQDSQGFYSLVKQAGRKIDSEVLESGFCEASKYLGKKIQVVLGHKLYKLCRLRYLDDVPVLYETVYFNAAYLPGIEEYNFNEGSVYEVLKKRYGIEATRGEEKLSLTRCNLLEAKYLDVEVGTPAICQSGVTRDQKERIFECFKSITLSKQIAFGSELRRL</sequence>
<dbReference type="SMART" id="SM00866">
    <property type="entry name" value="UTRA"/>
    <property type="match status" value="1"/>
</dbReference>
<keyword evidence="1" id="KW-0805">Transcription regulation</keyword>
<dbReference type="Gene3D" id="3.40.1410.10">
    <property type="entry name" value="Chorismate lyase-like"/>
    <property type="match status" value="1"/>
</dbReference>
<evidence type="ECO:0000313" key="6">
    <source>
        <dbReference type="Proteomes" id="UP001523565"/>
    </source>
</evidence>